<feature type="transmembrane region" description="Helical" evidence="7">
    <location>
        <begin position="183"/>
        <end position="204"/>
    </location>
</feature>
<feature type="domain" description="Potassium channel" evidence="8">
    <location>
        <begin position="479"/>
        <end position="551"/>
    </location>
</feature>
<dbReference type="InterPro" id="IPR050121">
    <property type="entry name" value="Cytochrome_P450_monoxygenase"/>
</dbReference>
<dbReference type="Gene3D" id="1.10.630.10">
    <property type="entry name" value="Cytochrome P450"/>
    <property type="match status" value="1"/>
</dbReference>
<dbReference type="PRINTS" id="PR00385">
    <property type="entry name" value="P450"/>
</dbReference>
<feature type="binding site" description="axial binding residue" evidence="5">
    <location>
        <position position="1357"/>
    </location>
    <ligand>
        <name>heme</name>
        <dbReference type="ChEBI" id="CHEBI:30413"/>
    </ligand>
    <ligandPart>
        <name>Fe</name>
        <dbReference type="ChEBI" id="CHEBI:18248"/>
    </ligandPart>
</feature>
<evidence type="ECO:0000256" key="3">
    <source>
        <dbReference type="ARBA" id="ARBA00022723"/>
    </source>
</evidence>
<evidence type="ECO:0000256" key="6">
    <source>
        <dbReference type="SAM" id="MobiDB-lite"/>
    </source>
</evidence>
<gene>
    <name evidence="9" type="ORF">PICMEDRAFT_73229</name>
</gene>
<feature type="transmembrane region" description="Helical" evidence="7">
    <location>
        <begin position="294"/>
        <end position="315"/>
    </location>
</feature>
<reference evidence="9 10" key="1">
    <citation type="journal article" date="2016" name="Proc. Natl. Acad. Sci. U.S.A.">
        <title>Comparative genomics of biotechnologically important yeasts.</title>
        <authorList>
            <person name="Riley R."/>
            <person name="Haridas S."/>
            <person name="Wolfe K.H."/>
            <person name="Lopes M.R."/>
            <person name="Hittinger C.T."/>
            <person name="Goeker M."/>
            <person name="Salamov A.A."/>
            <person name="Wisecaver J.H."/>
            <person name="Long T.M."/>
            <person name="Calvey C.H."/>
            <person name="Aerts A.L."/>
            <person name="Barry K.W."/>
            <person name="Choi C."/>
            <person name="Clum A."/>
            <person name="Coughlan A.Y."/>
            <person name="Deshpande S."/>
            <person name="Douglass A.P."/>
            <person name="Hanson S.J."/>
            <person name="Klenk H.-P."/>
            <person name="LaButti K.M."/>
            <person name="Lapidus A."/>
            <person name="Lindquist E.A."/>
            <person name="Lipzen A.M."/>
            <person name="Meier-Kolthoff J.P."/>
            <person name="Ohm R.A."/>
            <person name="Otillar R.P."/>
            <person name="Pangilinan J.L."/>
            <person name="Peng Y."/>
            <person name="Rokas A."/>
            <person name="Rosa C.A."/>
            <person name="Scheuner C."/>
            <person name="Sibirny A.A."/>
            <person name="Slot J.C."/>
            <person name="Stielow J.B."/>
            <person name="Sun H."/>
            <person name="Kurtzman C.P."/>
            <person name="Blackwell M."/>
            <person name="Grigoriev I.V."/>
            <person name="Jeffries T.W."/>
        </authorList>
    </citation>
    <scope>NUCLEOTIDE SEQUENCE [LARGE SCALE GENOMIC DNA]</scope>
    <source>
        <strain evidence="9 10">NRRL Y-2026</strain>
    </source>
</reference>
<comment type="similarity">
    <text evidence="2">Belongs to the cytochrome P450 family.</text>
</comment>
<evidence type="ECO:0000256" key="5">
    <source>
        <dbReference type="PIRSR" id="PIRSR602403-1"/>
    </source>
</evidence>
<feature type="transmembrane region" description="Helical" evidence="7">
    <location>
        <begin position="256"/>
        <end position="279"/>
    </location>
</feature>
<dbReference type="Pfam" id="PF07885">
    <property type="entry name" value="Ion_trans_2"/>
    <property type="match status" value="2"/>
</dbReference>
<accession>A0A1E3NHX1</accession>
<evidence type="ECO:0000256" key="4">
    <source>
        <dbReference type="ARBA" id="ARBA00023004"/>
    </source>
</evidence>
<dbReference type="PRINTS" id="PR00465">
    <property type="entry name" value="EP450IV"/>
</dbReference>
<keyword evidence="7" id="KW-0472">Membrane</keyword>
<comment type="cofactor">
    <cofactor evidence="1 5">
        <name>heme</name>
        <dbReference type="ChEBI" id="CHEBI:30413"/>
    </cofactor>
</comment>
<dbReference type="Proteomes" id="UP000094455">
    <property type="component" value="Unassembled WGS sequence"/>
</dbReference>
<dbReference type="GeneID" id="30181102"/>
<dbReference type="SUPFAM" id="SSF48264">
    <property type="entry name" value="Cytochrome P450"/>
    <property type="match status" value="1"/>
</dbReference>
<keyword evidence="10" id="KW-1185">Reference proteome</keyword>
<dbReference type="RefSeq" id="XP_019016827.1">
    <property type="nucleotide sequence ID" value="XM_019164415.1"/>
</dbReference>
<dbReference type="InterPro" id="IPR017972">
    <property type="entry name" value="Cyt_P450_CS"/>
</dbReference>
<feature type="transmembrane region" description="Helical" evidence="7">
    <location>
        <begin position="394"/>
        <end position="412"/>
    </location>
</feature>
<keyword evidence="4 5" id="KW-0408">Iron</keyword>
<feature type="compositionally biased region" description="Basic and acidic residues" evidence="6">
    <location>
        <begin position="608"/>
        <end position="617"/>
    </location>
</feature>
<feature type="transmembrane region" description="Helical" evidence="7">
    <location>
        <begin position="224"/>
        <end position="244"/>
    </location>
</feature>
<keyword evidence="7" id="KW-0812">Transmembrane</keyword>
<evidence type="ECO:0000313" key="9">
    <source>
        <dbReference type="EMBL" id="ODQ45714.1"/>
    </source>
</evidence>
<organism evidence="9 10">
    <name type="scientific">Pichia membranifaciens NRRL Y-2026</name>
    <dbReference type="NCBI Taxonomy" id="763406"/>
    <lineage>
        <taxon>Eukaryota</taxon>
        <taxon>Fungi</taxon>
        <taxon>Dikarya</taxon>
        <taxon>Ascomycota</taxon>
        <taxon>Saccharomycotina</taxon>
        <taxon>Pichiomycetes</taxon>
        <taxon>Pichiales</taxon>
        <taxon>Pichiaceae</taxon>
        <taxon>Pichia</taxon>
    </lineage>
</organism>
<dbReference type="GO" id="GO:0020037">
    <property type="term" value="F:heme binding"/>
    <property type="evidence" value="ECO:0007669"/>
    <property type="project" value="InterPro"/>
</dbReference>
<dbReference type="OrthoDB" id="1470350at2759"/>
<keyword evidence="5" id="KW-0349">Heme</keyword>
<dbReference type="InterPro" id="IPR013099">
    <property type="entry name" value="K_chnl_dom"/>
</dbReference>
<feature type="transmembrane region" description="Helical" evidence="7">
    <location>
        <begin position="336"/>
        <end position="359"/>
    </location>
</feature>
<dbReference type="SUPFAM" id="SSF81324">
    <property type="entry name" value="Voltage-gated potassium channels"/>
    <property type="match status" value="2"/>
</dbReference>
<dbReference type="InterPro" id="IPR002403">
    <property type="entry name" value="Cyt_P450_E_grp-IV"/>
</dbReference>
<feature type="transmembrane region" description="Helical" evidence="7">
    <location>
        <begin position="470"/>
        <end position="491"/>
    </location>
</feature>
<dbReference type="GO" id="GO:0005506">
    <property type="term" value="F:iron ion binding"/>
    <property type="evidence" value="ECO:0007669"/>
    <property type="project" value="InterPro"/>
</dbReference>
<sequence length="1414" mass="161913">MGKAVKGRRKFRENWDFNTNRFRKKFLLLKHLRDTRFKISDTMALALMDEETRNREAILNDLEPVVIPHSVYGPGVKKSVKTSRTNSESSSSLPQAFIPANLSLNTSLITDQTRGSNTATRSGSIEMCPAHVEYTLPTISELEETGLKEFYNSFLNSATWQISNLNVRPGDDHFIFWFMASSYIPLICSCSGPLSNLFSLLAIICPWKINKHNPSFEHDPFWCYLVNSISIVFALISNIFLLLNYRKKIRYTYCQVISISGWAIACVILTVLIVVYHVWFYRYHYDEDYIIGEGFWFAIITVTLHFTNFLMLLLNELGFLLKKYKPVFNIDQVQETLIIQTTAMAVWLIIGASILTRLINLGLGDSLYYCIVSVVTIGEQDVVSTTDVAAQTVSAIWIVFGLVMFGLIVTSIRKMMIDFSSSTLYWHRLERLRRKSLETHQNETRISSTNQESFVLIKNIAKWAYTIQGVAELTTSIIIFMFTLMVGAMALSILESWPYKTTVYFCFFNLMTLGQGTEAPTTPGGKAIFCAWALAAIPVMTILVSTSSDFVFSRLTVWEEVPFSDAVIEYCLSKSFLKSLGYFLKSRQLYALDKASVFEMKNSSMLKVDDTKNHGDDNNNDNVEDYINNNNNNINNNNDNNDKDNTHGNDRDVEMDNTPGIRISEFDRGKHDVFADVPVICHPADMLYNVILDSTGVDNFGFITSRSFVRSNTATIQLANYFREGAYVNPNIDQLHESRQTLGQHFKDLDSKFDVNEYEKAYDIYATGQNHGVIQKDLRIMTGFKKKNDFVLNKLSRIQVILLELRSALHKVCTNLDHEYSYQDWEILFNITQSEEAIEDNLYWIESRSPLAFPMHQPKYFTLHYMRHLELFLQQFAAEWDELPIDGENIADDNIVNVDIPEDNSTVHAAVTISTLVLWGIIYPLYFHPLSKVPGPTICALTSYYILYKTWNEERNRYVQELHEKYGSVVRIGPNEVDINDVAYLKEIYIGDYDKTSFYSQFVNYGQPNTFSVTTKKEHTQSRKVSHKFYSKSNICSHDIMPKIEKVMSDTLSAFDRYNGKSINVFVLFCDMAMDAVTSFSFGINNYKSLLSDPFGNGSIIVNDFGLQSSSWFWVTHMPSFYDLVVSKKVVEASKRCYDWIENQFEYSMGRLSNDEEKQEKTLLSVYFDSVPSSTEAKQKSQVFDIMKTKSEFFDHIAAGHVTTGTTLSYLFYELAKYPEMQEKLRSEILSKINNNESTAPSNYVPFKYSLVDNEDLLPYMNAVILETFRVHAAIPGEEPRVVPAKGMIFRGNSTVPACKIPAGTTVVMQPWSLHRVSTLFPDPDRFDPERWLDVSPAQLKQMKGNLMHFGAGARMCIGMNLATTEIKIIVSSLMARYRIELVDNFDYDYDGAMLDIYTTLPRSEKMMLRFTPL</sequence>
<name>A0A1E3NHX1_9ASCO</name>
<protein>
    <recommendedName>
        <fullName evidence="8">Potassium channel domain-containing protein</fullName>
    </recommendedName>
</protein>
<evidence type="ECO:0000313" key="10">
    <source>
        <dbReference type="Proteomes" id="UP000094455"/>
    </source>
</evidence>
<dbReference type="GO" id="GO:0004497">
    <property type="term" value="F:monooxygenase activity"/>
    <property type="evidence" value="ECO:0007669"/>
    <property type="project" value="InterPro"/>
</dbReference>
<evidence type="ECO:0000256" key="2">
    <source>
        <dbReference type="ARBA" id="ARBA00010617"/>
    </source>
</evidence>
<feature type="compositionally biased region" description="Basic and acidic residues" evidence="6">
    <location>
        <begin position="640"/>
        <end position="654"/>
    </location>
</feature>
<dbReference type="PANTHER" id="PTHR24305">
    <property type="entry name" value="CYTOCHROME P450"/>
    <property type="match status" value="1"/>
</dbReference>
<dbReference type="Pfam" id="PF00067">
    <property type="entry name" value="p450"/>
    <property type="match status" value="1"/>
</dbReference>
<dbReference type="GO" id="GO:0016705">
    <property type="term" value="F:oxidoreductase activity, acting on paired donors, with incorporation or reduction of molecular oxygen"/>
    <property type="evidence" value="ECO:0007669"/>
    <property type="project" value="InterPro"/>
</dbReference>
<dbReference type="STRING" id="763406.A0A1E3NHX1"/>
<keyword evidence="7" id="KW-1133">Transmembrane helix</keyword>
<feature type="region of interest" description="Disordered" evidence="6">
    <location>
        <begin position="608"/>
        <end position="657"/>
    </location>
</feature>
<dbReference type="InterPro" id="IPR001128">
    <property type="entry name" value="Cyt_P450"/>
</dbReference>
<feature type="domain" description="Potassium channel" evidence="8">
    <location>
        <begin position="345"/>
        <end position="416"/>
    </location>
</feature>
<feature type="compositionally biased region" description="Low complexity" evidence="6">
    <location>
        <begin position="625"/>
        <end position="639"/>
    </location>
</feature>
<dbReference type="PROSITE" id="PS00086">
    <property type="entry name" value="CYTOCHROME_P450"/>
    <property type="match status" value="1"/>
</dbReference>
<dbReference type="EMBL" id="KV454004">
    <property type="protein sequence ID" value="ODQ45714.1"/>
    <property type="molecule type" value="Genomic_DNA"/>
</dbReference>
<evidence type="ECO:0000256" key="7">
    <source>
        <dbReference type="SAM" id="Phobius"/>
    </source>
</evidence>
<evidence type="ECO:0000256" key="1">
    <source>
        <dbReference type="ARBA" id="ARBA00001971"/>
    </source>
</evidence>
<dbReference type="Gene3D" id="1.10.287.70">
    <property type="match status" value="2"/>
</dbReference>
<evidence type="ECO:0000259" key="8">
    <source>
        <dbReference type="Pfam" id="PF07885"/>
    </source>
</evidence>
<keyword evidence="3 5" id="KW-0479">Metal-binding</keyword>
<proteinExistence type="inferred from homology"/>
<dbReference type="PANTHER" id="PTHR24305:SF166">
    <property type="entry name" value="CYTOCHROME P450 12A4, MITOCHONDRIAL-RELATED"/>
    <property type="match status" value="1"/>
</dbReference>
<dbReference type="InterPro" id="IPR036396">
    <property type="entry name" value="Cyt_P450_sf"/>
</dbReference>